<proteinExistence type="predicted"/>
<dbReference type="EMBL" id="LR796385">
    <property type="protein sequence ID" value="CAB4141020.1"/>
    <property type="molecule type" value="Genomic_DNA"/>
</dbReference>
<gene>
    <name evidence="1" type="ORF">UFOVP411_16</name>
</gene>
<reference evidence="1" key="1">
    <citation type="submission" date="2020-04" db="EMBL/GenBank/DDBJ databases">
        <authorList>
            <person name="Chiriac C."/>
            <person name="Salcher M."/>
            <person name="Ghai R."/>
            <person name="Kavagutti S V."/>
        </authorList>
    </citation>
    <scope>NUCLEOTIDE SEQUENCE</scope>
</reference>
<evidence type="ECO:0000313" key="1">
    <source>
        <dbReference type="EMBL" id="CAB4141020.1"/>
    </source>
</evidence>
<protein>
    <submittedName>
        <fullName evidence="1">Uncharacterized protein</fullName>
    </submittedName>
</protein>
<sequence length="62" mass="6596">MPFIVEAQDKPLVVRFTGPEGLEELIVRPFTKQIVNAPAAKVAVLGLVDQPDLESPNGPGGE</sequence>
<accession>A0A6J5M7D2</accession>
<organism evidence="1">
    <name type="scientific">uncultured Caudovirales phage</name>
    <dbReference type="NCBI Taxonomy" id="2100421"/>
    <lineage>
        <taxon>Viruses</taxon>
        <taxon>Duplodnaviria</taxon>
        <taxon>Heunggongvirae</taxon>
        <taxon>Uroviricota</taxon>
        <taxon>Caudoviricetes</taxon>
        <taxon>Peduoviridae</taxon>
        <taxon>Maltschvirus</taxon>
        <taxon>Maltschvirus maltsch</taxon>
    </lineage>
</organism>
<name>A0A6J5M7D2_9CAUD</name>